<dbReference type="Proteomes" id="UP001530293">
    <property type="component" value="Unassembled WGS sequence"/>
</dbReference>
<evidence type="ECO:0000256" key="1">
    <source>
        <dbReference type="SAM" id="MobiDB-lite"/>
    </source>
</evidence>
<dbReference type="InterPro" id="IPR035925">
    <property type="entry name" value="BSD_dom_sf"/>
</dbReference>
<accession>A0ABD3MBF8</accession>
<dbReference type="AlphaFoldDB" id="A0ABD3MBF8"/>
<dbReference type="InterPro" id="IPR005607">
    <property type="entry name" value="BSD_dom"/>
</dbReference>
<evidence type="ECO:0000313" key="3">
    <source>
        <dbReference type="EMBL" id="KAL3760937.1"/>
    </source>
</evidence>
<feature type="region of interest" description="Disordered" evidence="1">
    <location>
        <begin position="37"/>
        <end position="63"/>
    </location>
</feature>
<proteinExistence type="predicted"/>
<name>A0ABD3MBF8_9STRA</name>
<feature type="region of interest" description="Disordered" evidence="1">
    <location>
        <begin position="250"/>
        <end position="282"/>
    </location>
</feature>
<evidence type="ECO:0000313" key="4">
    <source>
        <dbReference type="Proteomes" id="UP001530293"/>
    </source>
</evidence>
<keyword evidence="4" id="KW-1185">Reference proteome</keyword>
<organism evidence="3 4">
    <name type="scientific">Discostella pseudostelligera</name>
    <dbReference type="NCBI Taxonomy" id="259834"/>
    <lineage>
        <taxon>Eukaryota</taxon>
        <taxon>Sar</taxon>
        <taxon>Stramenopiles</taxon>
        <taxon>Ochrophyta</taxon>
        <taxon>Bacillariophyta</taxon>
        <taxon>Coscinodiscophyceae</taxon>
        <taxon>Thalassiosirophycidae</taxon>
        <taxon>Stephanodiscales</taxon>
        <taxon>Stephanodiscaceae</taxon>
        <taxon>Discostella</taxon>
    </lineage>
</organism>
<reference evidence="3 4" key="1">
    <citation type="submission" date="2024-10" db="EMBL/GenBank/DDBJ databases">
        <title>Updated reference genomes for cyclostephanoid diatoms.</title>
        <authorList>
            <person name="Roberts W.R."/>
            <person name="Alverson A.J."/>
        </authorList>
    </citation>
    <scope>NUCLEOTIDE SEQUENCE [LARGE SCALE GENOMIC DNA]</scope>
    <source>
        <strain evidence="3 4">AJA232-27</strain>
    </source>
</reference>
<dbReference type="Gene3D" id="1.10.3970.10">
    <property type="entry name" value="BSD domain"/>
    <property type="match status" value="1"/>
</dbReference>
<feature type="domain" description="BSD" evidence="2">
    <location>
        <begin position="79"/>
        <end position="131"/>
    </location>
</feature>
<evidence type="ECO:0000259" key="2">
    <source>
        <dbReference type="PROSITE" id="PS50858"/>
    </source>
</evidence>
<dbReference type="SUPFAM" id="SSF140383">
    <property type="entry name" value="BSD domain-like"/>
    <property type="match status" value="1"/>
</dbReference>
<sequence>MGNEPSIATLPESWHTILPSITRESILDYSYRHRHRRSTRKSSSGSTSTNTDDTNGDGEGGDAAADVEATSLQKSVYLDDDRFDLDEHVPTALAILTAYPHLKDIRFKLVPGVLKEERYWECIFGILNEHDDGYYGDEKGIDDDGVENINEVQDDYEIEVVQESEKALPPPETQSNSGKTKSTGKIGEKLTTPIARLERAYYESNANSSNTPPFYLDEIKAQHDRILQLEKSLREERHQSRKLALELHKERAKQQSDTNNSAAENGIKSCPRCNNSETASSSAHKGQWIMHPDCIEFMKLDDHLKQNLRSEKQKRVNEVLSQMKFILDTDEMKDSYGKWSCCGSEEYMAKGCKK</sequence>
<feature type="region of interest" description="Disordered" evidence="1">
    <location>
        <begin position="163"/>
        <end position="185"/>
    </location>
</feature>
<feature type="compositionally biased region" description="Polar residues" evidence="1">
    <location>
        <begin position="272"/>
        <end position="282"/>
    </location>
</feature>
<protein>
    <recommendedName>
        <fullName evidence="2">BSD domain-containing protein</fullName>
    </recommendedName>
</protein>
<gene>
    <name evidence="3" type="ORF">ACHAWU_009616</name>
</gene>
<feature type="compositionally biased region" description="Low complexity" evidence="1">
    <location>
        <begin position="41"/>
        <end position="53"/>
    </location>
</feature>
<comment type="caution">
    <text evidence="3">The sequence shown here is derived from an EMBL/GenBank/DDBJ whole genome shotgun (WGS) entry which is preliminary data.</text>
</comment>
<dbReference type="EMBL" id="JALLBG020000168">
    <property type="protein sequence ID" value="KAL3760937.1"/>
    <property type="molecule type" value="Genomic_DNA"/>
</dbReference>
<feature type="compositionally biased region" description="Polar residues" evidence="1">
    <location>
        <begin position="173"/>
        <end position="183"/>
    </location>
</feature>
<dbReference type="PROSITE" id="PS50858">
    <property type="entry name" value="BSD"/>
    <property type="match status" value="1"/>
</dbReference>